<organism evidence="1 2">
    <name type="scientific">Serendipita vermifera MAFF 305830</name>
    <dbReference type="NCBI Taxonomy" id="933852"/>
    <lineage>
        <taxon>Eukaryota</taxon>
        <taxon>Fungi</taxon>
        <taxon>Dikarya</taxon>
        <taxon>Basidiomycota</taxon>
        <taxon>Agaricomycotina</taxon>
        <taxon>Agaricomycetes</taxon>
        <taxon>Sebacinales</taxon>
        <taxon>Serendipitaceae</taxon>
        <taxon>Serendipita</taxon>
    </lineage>
</organism>
<sequence length="93" mass="10110">MAPPYNVASIKQHIAKVEGLKGYVYMDLYLNLGDEAPIAPIADSLHMNLTGGYPPGTYAKPIAIVIHHADTAKDVIDISGEWLIDEFVGTTRD</sequence>
<dbReference type="Proteomes" id="UP000054097">
    <property type="component" value="Unassembled WGS sequence"/>
</dbReference>
<protein>
    <submittedName>
        <fullName evidence="1">Uncharacterized protein</fullName>
    </submittedName>
</protein>
<evidence type="ECO:0000313" key="2">
    <source>
        <dbReference type="Proteomes" id="UP000054097"/>
    </source>
</evidence>
<gene>
    <name evidence="1" type="ORF">M408DRAFT_26337</name>
</gene>
<accession>A0A0C2X7W0</accession>
<dbReference type="OrthoDB" id="2995174at2759"/>
<evidence type="ECO:0000313" key="1">
    <source>
        <dbReference type="EMBL" id="KIM25352.1"/>
    </source>
</evidence>
<proteinExistence type="predicted"/>
<name>A0A0C2X7W0_SERVB</name>
<reference evidence="1 2" key="1">
    <citation type="submission" date="2014-04" db="EMBL/GenBank/DDBJ databases">
        <authorList>
            <consortium name="DOE Joint Genome Institute"/>
            <person name="Kuo A."/>
            <person name="Zuccaro A."/>
            <person name="Kohler A."/>
            <person name="Nagy L.G."/>
            <person name="Floudas D."/>
            <person name="Copeland A."/>
            <person name="Barry K.W."/>
            <person name="Cichocki N."/>
            <person name="Veneault-Fourrey C."/>
            <person name="LaButti K."/>
            <person name="Lindquist E.A."/>
            <person name="Lipzen A."/>
            <person name="Lundell T."/>
            <person name="Morin E."/>
            <person name="Murat C."/>
            <person name="Sun H."/>
            <person name="Tunlid A."/>
            <person name="Henrissat B."/>
            <person name="Grigoriev I.V."/>
            <person name="Hibbett D.S."/>
            <person name="Martin F."/>
            <person name="Nordberg H.P."/>
            <person name="Cantor M.N."/>
            <person name="Hua S.X."/>
        </authorList>
    </citation>
    <scope>NUCLEOTIDE SEQUENCE [LARGE SCALE GENOMIC DNA]</scope>
    <source>
        <strain evidence="1 2">MAFF 305830</strain>
    </source>
</reference>
<dbReference type="EMBL" id="KN824315">
    <property type="protein sequence ID" value="KIM25352.1"/>
    <property type="molecule type" value="Genomic_DNA"/>
</dbReference>
<reference evidence="2" key="2">
    <citation type="submission" date="2015-01" db="EMBL/GenBank/DDBJ databases">
        <title>Evolutionary Origins and Diversification of the Mycorrhizal Mutualists.</title>
        <authorList>
            <consortium name="DOE Joint Genome Institute"/>
            <consortium name="Mycorrhizal Genomics Consortium"/>
            <person name="Kohler A."/>
            <person name="Kuo A."/>
            <person name="Nagy L.G."/>
            <person name="Floudas D."/>
            <person name="Copeland A."/>
            <person name="Barry K.W."/>
            <person name="Cichocki N."/>
            <person name="Veneault-Fourrey C."/>
            <person name="LaButti K."/>
            <person name="Lindquist E.A."/>
            <person name="Lipzen A."/>
            <person name="Lundell T."/>
            <person name="Morin E."/>
            <person name="Murat C."/>
            <person name="Riley R."/>
            <person name="Ohm R."/>
            <person name="Sun H."/>
            <person name="Tunlid A."/>
            <person name="Henrissat B."/>
            <person name="Grigoriev I.V."/>
            <person name="Hibbett D.S."/>
            <person name="Martin F."/>
        </authorList>
    </citation>
    <scope>NUCLEOTIDE SEQUENCE [LARGE SCALE GENOMIC DNA]</scope>
    <source>
        <strain evidence="2">MAFF 305830</strain>
    </source>
</reference>
<dbReference type="HOGENOM" id="CLU_2401042_0_0_1"/>
<dbReference type="AlphaFoldDB" id="A0A0C2X7W0"/>
<keyword evidence="2" id="KW-1185">Reference proteome</keyword>